<organism evidence="2 3">
    <name type="scientific">Fistulina hepatica ATCC 64428</name>
    <dbReference type="NCBI Taxonomy" id="1128425"/>
    <lineage>
        <taxon>Eukaryota</taxon>
        <taxon>Fungi</taxon>
        <taxon>Dikarya</taxon>
        <taxon>Basidiomycota</taxon>
        <taxon>Agaricomycotina</taxon>
        <taxon>Agaricomycetes</taxon>
        <taxon>Agaricomycetidae</taxon>
        <taxon>Agaricales</taxon>
        <taxon>Fistulinaceae</taxon>
        <taxon>Fistulina</taxon>
    </lineage>
</organism>
<proteinExistence type="predicted"/>
<feature type="region of interest" description="Disordered" evidence="1">
    <location>
        <begin position="1"/>
        <end position="85"/>
    </location>
</feature>
<sequence>MSRASSSKASSSKASSSKSSSSRASLGCLEDASSADSSPPRYAGTTRSGRSTDTNDSALLATREYSGGKASATRRTRSARKARSAAPLLSVGMKSLVRTVDAADALVLLSASGSSGPFKRTKIFSYLKNRCNPTHREQLINTFQEHRRFAGFDEDYIVNGTTPRTPAGRARNARRLIEEELTRMIEFELNPFIGPFTPTQAVCIPCHKWHLTDHRKICYTGNLVHRHMFGKSGSAGVNHVHPRELVEQMISTIEDVEESVAHMITHLESFFERKPPVLENPATASPAAVMEYYDACCDYWAQQWQDIQRHVVEVEGCNRCANTIETGKARVWQWAGL</sequence>
<accession>A0A0D7AMT4</accession>
<evidence type="ECO:0000313" key="3">
    <source>
        <dbReference type="Proteomes" id="UP000054144"/>
    </source>
</evidence>
<protein>
    <recommendedName>
        <fullName evidence="4">DUF4211 domain-containing protein</fullName>
    </recommendedName>
</protein>
<feature type="compositionally biased region" description="Low complexity" evidence="1">
    <location>
        <begin position="1"/>
        <end position="25"/>
    </location>
</feature>
<name>A0A0D7AMT4_9AGAR</name>
<dbReference type="EMBL" id="KN881627">
    <property type="protein sequence ID" value="KIY53180.1"/>
    <property type="molecule type" value="Genomic_DNA"/>
</dbReference>
<reference evidence="2 3" key="1">
    <citation type="journal article" date="2015" name="Fungal Genet. Biol.">
        <title>Evolution of novel wood decay mechanisms in Agaricales revealed by the genome sequences of Fistulina hepatica and Cylindrobasidium torrendii.</title>
        <authorList>
            <person name="Floudas D."/>
            <person name="Held B.W."/>
            <person name="Riley R."/>
            <person name="Nagy L.G."/>
            <person name="Koehler G."/>
            <person name="Ransdell A.S."/>
            <person name="Younus H."/>
            <person name="Chow J."/>
            <person name="Chiniquy J."/>
            <person name="Lipzen A."/>
            <person name="Tritt A."/>
            <person name="Sun H."/>
            <person name="Haridas S."/>
            <person name="LaButti K."/>
            <person name="Ohm R.A."/>
            <person name="Kues U."/>
            <person name="Blanchette R.A."/>
            <person name="Grigoriev I.V."/>
            <person name="Minto R.E."/>
            <person name="Hibbett D.S."/>
        </authorList>
    </citation>
    <scope>NUCLEOTIDE SEQUENCE [LARGE SCALE GENOMIC DNA]</scope>
    <source>
        <strain evidence="2 3">ATCC 64428</strain>
    </source>
</reference>
<evidence type="ECO:0000256" key="1">
    <source>
        <dbReference type="SAM" id="MobiDB-lite"/>
    </source>
</evidence>
<dbReference type="AlphaFoldDB" id="A0A0D7AMT4"/>
<evidence type="ECO:0000313" key="2">
    <source>
        <dbReference type="EMBL" id="KIY53180.1"/>
    </source>
</evidence>
<feature type="compositionally biased region" description="Polar residues" evidence="1">
    <location>
        <begin position="45"/>
        <end position="57"/>
    </location>
</feature>
<feature type="compositionally biased region" description="Basic residues" evidence="1">
    <location>
        <begin position="72"/>
        <end position="83"/>
    </location>
</feature>
<dbReference type="Proteomes" id="UP000054144">
    <property type="component" value="Unassembled WGS sequence"/>
</dbReference>
<keyword evidence="3" id="KW-1185">Reference proteome</keyword>
<gene>
    <name evidence="2" type="ORF">FISHEDRAFT_69042</name>
</gene>
<evidence type="ECO:0008006" key="4">
    <source>
        <dbReference type="Google" id="ProtNLM"/>
    </source>
</evidence>